<dbReference type="GO" id="GO:0006508">
    <property type="term" value="P:proteolysis"/>
    <property type="evidence" value="ECO:0007669"/>
    <property type="project" value="InterPro"/>
</dbReference>
<dbReference type="Pfam" id="PF01364">
    <property type="entry name" value="Peptidase_C25"/>
    <property type="match status" value="1"/>
</dbReference>
<evidence type="ECO:0000259" key="2">
    <source>
        <dbReference type="Pfam" id="PF01364"/>
    </source>
</evidence>
<reference evidence="3 4" key="1">
    <citation type="submission" date="2018-06" db="EMBL/GenBank/DDBJ databases">
        <title>Extensive metabolic versatility and redundancy in microbially diverse, dynamic hydrothermal sediments.</title>
        <authorList>
            <person name="Dombrowski N."/>
            <person name="Teske A."/>
            <person name="Baker B.J."/>
        </authorList>
    </citation>
    <scope>NUCLEOTIDE SEQUENCE [LARGE SCALE GENOMIC DNA]</scope>
    <source>
        <strain evidence="3">B35_G9</strain>
    </source>
</reference>
<dbReference type="InterPro" id="IPR001769">
    <property type="entry name" value="Gingipain"/>
</dbReference>
<gene>
    <name evidence="3" type="ORF">DRP44_08000</name>
</gene>
<dbReference type="GO" id="GO:0008234">
    <property type="term" value="F:cysteine-type peptidase activity"/>
    <property type="evidence" value="ECO:0007669"/>
    <property type="project" value="InterPro"/>
</dbReference>
<dbReference type="Proteomes" id="UP000282321">
    <property type="component" value="Unassembled WGS sequence"/>
</dbReference>
<proteinExistence type="predicted"/>
<comment type="caution">
    <text evidence="3">The sequence shown here is derived from an EMBL/GenBank/DDBJ whole genome shotgun (WGS) entry which is preliminary data.</text>
</comment>
<dbReference type="InterPro" id="IPR029031">
    <property type="entry name" value="Gingipain_N_sf"/>
</dbReference>
<dbReference type="EMBL" id="QNBC01000146">
    <property type="protein sequence ID" value="RKX64611.1"/>
    <property type="molecule type" value="Genomic_DNA"/>
</dbReference>
<dbReference type="SUPFAM" id="SSF49478">
    <property type="entry name" value="Cna protein B-type domain"/>
    <property type="match status" value="1"/>
</dbReference>
<dbReference type="Gene3D" id="3.40.50.10390">
    <property type="entry name" value="Gingipain r, domain 1"/>
    <property type="match status" value="1"/>
</dbReference>
<protein>
    <recommendedName>
        <fullName evidence="2">Gingipain domain-containing protein</fullName>
    </recommendedName>
</protein>
<organism evidence="3 4">
    <name type="scientific">candidate division TA06 bacterium</name>
    <dbReference type="NCBI Taxonomy" id="2250710"/>
    <lineage>
        <taxon>Bacteria</taxon>
        <taxon>Bacteria division TA06</taxon>
    </lineage>
</organism>
<dbReference type="AlphaFoldDB" id="A0A660S748"/>
<accession>A0A660S748</accession>
<evidence type="ECO:0000313" key="4">
    <source>
        <dbReference type="Proteomes" id="UP000282321"/>
    </source>
</evidence>
<sequence length="553" mass="61529">MILFPPIRLKSNWHANCTYTSESYREVGMRKTKLMIALIGAIIIPLTLFSGVLPVPKSHRIMAIITTEDLAPAADSFKLWHNALGETTYVYTTNYIYSSYFGRDKQEKIRVFIQYLNQAEGINTIMILGDTLKVPIRQAMYSGQYNDARIPTDLYYGDLDGNWDANGNGIFGEYINGINVDNVDGMPDVVIGRIPLSNNEALIDYFHKMVKYETTVPTLSAHFWGSSIYDPDDGIGQNYCLRLKSGLPSGIATKTLFNPMVDTFGAYPRWVGDGELSKTNAIKDLSSGNFITVHIDNGGLNWFGTGYIVNGERLFDYNLKGIETRFYISTSSYGAMSVKGSIGYAFLVGGGLAYIGNTSIGNPEEAIGYERLLNNLFSDSTAYLGEAFTRVFGDNLYFNYTMNYMGDPLLRVYPVTPSVLNYSIKYGTSKITINTGVSGVYVSLIRGDSIVCDGFTDEDGTITLPYYREGSYKAVLSKKGYVVSVVNLMRYNGIKDNYEQDEKSDVKLDLTRARVYSISGRYLGKYADLRTSLAGGVYIVSDGRVTRKISLIK</sequence>
<evidence type="ECO:0000256" key="1">
    <source>
        <dbReference type="ARBA" id="ARBA00022729"/>
    </source>
</evidence>
<keyword evidence="1" id="KW-0732">Signal</keyword>
<dbReference type="Gene3D" id="3.40.50.1460">
    <property type="match status" value="1"/>
</dbReference>
<feature type="domain" description="Gingipain" evidence="2">
    <location>
        <begin position="62"/>
        <end position="412"/>
    </location>
</feature>
<dbReference type="SUPFAM" id="SSF52129">
    <property type="entry name" value="Caspase-like"/>
    <property type="match status" value="1"/>
</dbReference>
<dbReference type="InterPro" id="IPR029030">
    <property type="entry name" value="Caspase-like_dom_sf"/>
</dbReference>
<evidence type="ECO:0000313" key="3">
    <source>
        <dbReference type="EMBL" id="RKX64611.1"/>
    </source>
</evidence>
<name>A0A660S748_UNCT6</name>